<feature type="domain" description="Mur ligase C-terminal" evidence="4">
    <location>
        <begin position="9"/>
        <end position="120"/>
    </location>
</feature>
<name>A0A932QYE5_9BACT</name>
<evidence type="ECO:0000259" key="4">
    <source>
        <dbReference type="Pfam" id="PF02875"/>
    </source>
</evidence>
<dbReference type="Pfam" id="PF02875">
    <property type="entry name" value="Mur_ligase_C"/>
    <property type="match status" value="1"/>
</dbReference>
<comment type="caution">
    <text evidence="5">The sequence shown here is derived from an EMBL/GenBank/DDBJ whole genome shotgun (WGS) entry which is preliminary data.</text>
</comment>
<evidence type="ECO:0000256" key="3">
    <source>
        <dbReference type="ARBA" id="ARBA00022840"/>
    </source>
</evidence>
<dbReference type="SUPFAM" id="SSF53244">
    <property type="entry name" value="MurD-like peptide ligases, peptide-binding domain"/>
    <property type="match status" value="1"/>
</dbReference>
<dbReference type="Proteomes" id="UP000753196">
    <property type="component" value="Unassembled WGS sequence"/>
</dbReference>
<gene>
    <name evidence="5" type="ORF">HY221_02220</name>
</gene>
<reference evidence="5" key="1">
    <citation type="submission" date="2020-07" db="EMBL/GenBank/DDBJ databases">
        <title>Huge and variable diversity of episymbiotic CPR bacteria and DPANN archaea in groundwater ecosystems.</title>
        <authorList>
            <person name="He C.Y."/>
            <person name="Keren R."/>
            <person name="Whittaker M."/>
            <person name="Farag I.F."/>
            <person name="Doudna J."/>
            <person name="Cate J.H.D."/>
            <person name="Banfield J.F."/>
        </authorList>
    </citation>
    <scope>NUCLEOTIDE SEQUENCE</scope>
    <source>
        <strain evidence="5">NC_groundwater_973_Pr1_S-0.2um_54_13</strain>
    </source>
</reference>
<protein>
    <recommendedName>
        <fullName evidence="4">Mur ligase C-terminal domain-containing protein</fullName>
    </recommendedName>
</protein>
<evidence type="ECO:0000256" key="1">
    <source>
        <dbReference type="ARBA" id="ARBA00022598"/>
    </source>
</evidence>
<evidence type="ECO:0000256" key="2">
    <source>
        <dbReference type="ARBA" id="ARBA00022741"/>
    </source>
</evidence>
<dbReference type="PANTHER" id="PTHR43024:SF1">
    <property type="entry name" value="UDP-N-ACETYLMURAMOYL-TRIPEPTIDE--D-ALANYL-D-ALANINE LIGASE"/>
    <property type="match status" value="1"/>
</dbReference>
<dbReference type="AlphaFoldDB" id="A0A932QYE5"/>
<dbReference type="PANTHER" id="PTHR43024">
    <property type="entry name" value="UDP-N-ACETYLMURAMOYL-TRIPEPTIDE--D-ALANYL-D-ALANINE LIGASE"/>
    <property type="match status" value="1"/>
</dbReference>
<keyword evidence="1" id="KW-0436">Ligase</keyword>
<accession>A0A932QYE5</accession>
<keyword evidence="3" id="KW-0067">ATP-binding</keyword>
<dbReference type="EMBL" id="JACQCR010000052">
    <property type="protein sequence ID" value="MBI3631129.1"/>
    <property type="molecule type" value="Genomic_DNA"/>
</dbReference>
<dbReference type="InterPro" id="IPR036615">
    <property type="entry name" value="Mur_ligase_C_dom_sf"/>
</dbReference>
<dbReference type="InterPro" id="IPR051046">
    <property type="entry name" value="MurCDEF_CellWall_CoF430Synth"/>
</dbReference>
<proteinExistence type="predicted"/>
<dbReference type="InterPro" id="IPR004101">
    <property type="entry name" value="Mur_ligase_C"/>
</dbReference>
<dbReference type="GO" id="GO:0005524">
    <property type="term" value="F:ATP binding"/>
    <property type="evidence" value="ECO:0007669"/>
    <property type="project" value="UniProtKB-KW"/>
</dbReference>
<evidence type="ECO:0000313" key="6">
    <source>
        <dbReference type="Proteomes" id="UP000753196"/>
    </source>
</evidence>
<sequence length="160" mass="17884">MRGIKHSFILDDTYNASPESMRAALETLQALPGRRKVAVLGDMLELGTYTEGAHRAIGDTAAKFADMLFCVGARAKFIADEAILRGLDREKVFYFDDSPAAGRALDPVIREGDLILVKGSQGMRMERVVEEIIADPQRAEELLVRQEAYWRRTSPWSVLI</sequence>
<dbReference type="Gene3D" id="3.90.190.20">
    <property type="entry name" value="Mur ligase, C-terminal domain"/>
    <property type="match status" value="1"/>
</dbReference>
<keyword evidence="2" id="KW-0547">Nucleotide-binding</keyword>
<dbReference type="GO" id="GO:0016881">
    <property type="term" value="F:acid-amino acid ligase activity"/>
    <property type="evidence" value="ECO:0007669"/>
    <property type="project" value="InterPro"/>
</dbReference>
<evidence type="ECO:0000313" key="5">
    <source>
        <dbReference type="EMBL" id="MBI3631129.1"/>
    </source>
</evidence>
<organism evidence="5 6">
    <name type="scientific">Candidatus Sungiibacteriota bacterium</name>
    <dbReference type="NCBI Taxonomy" id="2750080"/>
    <lineage>
        <taxon>Bacteria</taxon>
        <taxon>Candidatus Sungiibacteriota</taxon>
    </lineage>
</organism>